<organism evidence="2 3">
    <name type="scientific">Paenibacillus turicensis</name>
    <dbReference type="NCBI Taxonomy" id="160487"/>
    <lineage>
        <taxon>Bacteria</taxon>
        <taxon>Bacillati</taxon>
        <taxon>Bacillota</taxon>
        <taxon>Bacilli</taxon>
        <taxon>Bacillales</taxon>
        <taxon>Paenibacillaceae</taxon>
        <taxon>Paenibacillus</taxon>
    </lineage>
</organism>
<keyword evidence="3" id="KW-1185">Reference proteome</keyword>
<reference evidence="2 3" key="1">
    <citation type="submission" date="2021-03" db="EMBL/GenBank/DDBJ databases">
        <title>Genomic Encyclopedia of Type Strains, Phase IV (KMG-IV): sequencing the most valuable type-strain genomes for metagenomic binning, comparative biology and taxonomic classification.</title>
        <authorList>
            <person name="Goeker M."/>
        </authorList>
    </citation>
    <scope>NUCLEOTIDE SEQUENCE [LARGE SCALE GENOMIC DNA]</scope>
    <source>
        <strain evidence="2 3">DSM 14349</strain>
    </source>
</reference>
<evidence type="ECO:0000313" key="3">
    <source>
        <dbReference type="Proteomes" id="UP001519272"/>
    </source>
</evidence>
<dbReference type="EMBL" id="JAGGKG010000021">
    <property type="protein sequence ID" value="MBP1907036.1"/>
    <property type="molecule type" value="Genomic_DNA"/>
</dbReference>
<dbReference type="Pfam" id="PF13474">
    <property type="entry name" value="SnoaL_3"/>
    <property type="match status" value="1"/>
</dbReference>
<comment type="caution">
    <text evidence="2">The sequence shown here is derived from an EMBL/GenBank/DDBJ whole genome shotgun (WGS) entry which is preliminary data.</text>
</comment>
<evidence type="ECO:0000313" key="2">
    <source>
        <dbReference type="EMBL" id="MBP1907036.1"/>
    </source>
</evidence>
<accession>A0ABS4FWS7</accession>
<dbReference type="InterPro" id="IPR037401">
    <property type="entry name" value="SnoaL-like"/>
</dbReference>
<gene>
    <name evidence="2" type="ORF">J2Z32_003701</name>
</gene>
<proteinExistence type="predicted"/>
<dbReference type="RefSeq" id="WP_210090625.1">
    <property type="nucleotide sequence ID" value="NZ_JAGGKG010000021.1"/>
</dbReference>
<dbReference type="Gene3D" id="3.10.450.50">
    <property type="match status" value="1"/>
</dbReference>
<feature type="domain" description="SnoaL-like" evidence="1">
    <location>
        <begin position="2"/>
        <end position="116"/>
    </location>
</feature>
<dbReference type="Proteomes" id="UP001519272">
    <property type="component" value="Unassembled WGS sequence"/>
</dbReference>
<name>A0ABS4FWS7_9BACL</name>
<dbReference type="SUPFAM" id="SSF54427">
    <property type="entry name" value="NTF2-like"/>
    <property type="match status" value="1"/>
</dbReference>
<evidence type="ECO:0000259" key="1">
    <source>
        <dbReference type="Pfam" id="PF13474"/>
    </source>
</evidence>
<dbReference type="InterPro" id="IPR032710">
    <property type="entry name" value="NTF2-like_dom_sf"/>
</dbReference>
<protein>
    <submittedName>
        <fullName evidence="2">Ketosteroid isomerase-like protein</fullName>
    </submittedName>
</protein>
<sequence>MNILKDYIAATNTHDFEEVRKILHPNAKYFFTSQTCTNHEEIKAFFENAWETVKEENYEARDVEWLHQDSESATCTYTYFYEGYINGNYASGYGRATNVFVKEGDNWLLIHEHLSPIPKQN</sequence>